<dbReference type="GO" id="GO:0006886">
    <property type="term" value="P:intracellular protein transport"/>
    <property type="evidence" value="ECO:0007669"/>
    <property type="project" value="InterPro"/>
</dbReference>
<dbReference type="AlphaFoldDB" id="A0A1V3W956"/>
<dbReference type="Gene3D" id="3.40.50.300">
    <property type="entry name" value="P-loop containing nucleotide triphosphate hydrolases"/>
    <property type="match status" value="1"/>
</dbReference>
<dbReference type="SUPFAM" id="SSF52540">
    <property type="entry name" value="P-loop containing nucleoside triphosphate hydrolases"/>
    <property type="match status" value="1"/>
</dbReference>
<keyword evidence="2" id="KW-0813">Transport</keyword>
<dbReference type="GO" id="GO:0031522">
    <property type="term" value="C:cell envelope Sec protein transport complex"/>
    <property type="evidence" value="ECO:0007669"/>
    <property type="project" value="TreeGrafter"/>
</dbReference>
<dbReference type="InterPro" id="IPR027417">
    <property type="entry name" value="P-loop_NTPase"/>
</dbReference>
<evidence type="ECO:0000313" key="6">
    <source>
        <dbReference type="Proteomes" id="UP000189229"/>
    </source>
</evidence>
<name>A0A1V3W956_MYCKA</name>
<comment type="caution">
    <text evidence="5">The sequence shown here is derived from an EMBL/GenBank/DDBJ whole genome shotgun (WGS) entry which is preliminary data.</text>
</comment>
<dbReference type="InterPro" id="IPR011115">
    <property type="entry name" value="SecA_DEAD"/>
</dbReference>
<dbReference type="GO" id="GO:0005829">
    <property type="term" value="C:cytosol"/>
    <property type="evidence" value="ECO:0007669"/>
    <property type="project" value="TreeGrafter"/>
</dbReference>
<sequence>MLPAYLNALAGKGVHIVTVNDYLAKRDSEWMGRVHRFLGLDVGVILAQMTPTSAGGLQRRHHLRTNNEFGFDYLRDNMAHSLDDLVQRGTTSPSSTRSTPS</sequence>
<organism evidence="5 6">
    <name type="scientific">Mycobacterium kansasii</name>
    <dbReference type="NCBI Taxonomy" id="1768"/>
    <lineage>
        <taxon>Bacteria</taxon>
        <taxon>Bacillati</taxon>
        <taxon>Actinomycetota</taxon>
        <taxon>Actinomycetes</taxon>
        <taxon>Mycobacteriales</taxon>
        <taxon>Mycobacteriaceae</taxon>
        <taxon>Mycobacterium</taxon>
    </lineage>
</organism>
<dbReference type="GO" id="GO:0005524">
    <property type="term" value="F:ATP binding"/>
    <property type="evidence" value="ECO:0007669"/>
    <property type="project" value="InterPro"/>
</dbReference>
<dbReference type="GO" id="GO:0017038">
    <property type="term" value="P:protein import"/>
    <property type="evidence" value="ECO:0007669"/>
    <property type="project" value="InterPro"/>
</dbReference>
<protein>
    <submittedName>
        <fullName evidence="5">SecA DEAD-like domain protein</fullName>
    </submittedName>
</protein>
<evidence type="ECO:0000259" key="4">
    <source>
        <dbReference type="PROSITE" id="PS51196"/>
    </source>
</evidence>
<dbReference type="PANTHER" id="PTHR30612">
    <property type="entry name" value="SECA INNER MEMBRANE COMPONENT OF SEC PROTEIN SECRETION SYSTEM"/>
    <property type="match status" value="1"/>
</dbReference>
<keyword evidence="2" id="KW-0653">Protein transport</keyword>
<accession>A0A1V3W956</accession>
<evidence type="ECO:0000256" key="2">
    <source>
        <dbReference type="ARBA" id="ARBA00022927"/>
    </source>
</evidence>
<dbReference type="PROSITE" id="PS51196">
    <property type="entry name" value="SECA_MOTOR_DEAD"/>
    <property type="match status" value="1"/>
</dbReference>
<dbReference type="InterPro" id="IPR000185">
    <property type="entry name" value="SecA"/>
</dbReference>
<dbReference type="EMBL" id="MVBM01000018">
    <property type="protein sequence ID" value="OOK63495.1"/>
    <property type="molecule type" value="Genomic_DNA"/>
</dbReference>
<keyword evidence="3" id="KW-0811">Translocation</keyword>
<dbReference type="PANTHER" id="PTHR30612:SF0">
    <property type="entry name" value="CHLOROPLAST PROTEIN-TRANSPORTING ATPASE"/>
    <property type="match status" value="1"/>
</dbReference>
<dbReference type="GO" id="GO:0006605">
    <property type="term" value="P:protein targeting"/>
    <property type="evidence" value="ECO:0007669"/>
    <property type="project" value="InterPro"/>
</dbReference>
<dbReference type="SMART" id="SM00957">
    <property type="entry name" value="SecA_DEAD"/>
    <property type="match status" value="1"/>
</dbReference>
<evidence type="ECO:0000313" key="5">
    <source>
        <dbReference type="EMBL" id="OOK63495.1"/>
    </source>
</evidence>
<evidence type="ECO:0000256" key="1">
    <source>
        <dbReference type="ARBA" id="ARBA00022475"/>
    </source>
</evidence>
<keyword evidence="1" id="KW-1003">Cell membrane</keyword>
<dbReference type="GO" id="GO:0005886">
    <property type="term" value="C:plasma membrane"/>
    <property type="evidence" value="ECO:0007669"/>
    <property type="project" value="TreeGrafter"/>
</dbReference>
<keyword evidence="1" id="KW-0472">Membrane</keyword>
<dbReference type="Proteomes" id="UP000189229">
    <property type="component" value="Unassembled WGS sequence"/>
</dbReference>
<feature type="domain" description="SecA family profile" evidence="4">
    <location>
        <begin position="1"/>
        <end position="101"/>
    </location>
</feature>
<evidence type="ECO:0000256" key="3">
    <source>
        <dbReference type="ARBA" id="ARBA00023010"/>
    </source>
</evidence>
<dbReference type="InterPro" id="IPR014018">
    <property type="entry name" value="SecA_motor_DEAD"/>
</dbReference>
<dbReference type="Pfam" id="PF07517">
    <property type="entry name" value="SecA_DEAD"/>
    <property type="match status" value="1"/>
</dbReference>
<reference evidence="5 6" key="1">
    <citation type="submission" date="2017-02" db="EMBL/GenBank/DDBJ databases">
        <title>Complete genome sequences of Mycobacterium kansasii strains isolated from rhesus macaques.</title>
        <authorList>
            <person name="Panda A."/>
            <person name="Nagaraj S."/>
            <person name="Zhao X."/>
            <person name="Tettelin H."/>
            <person name="Detolla L.J."/>
        </authorList>
    </citation>
    <scope>NUCLEOTIDE SEQUENCE [LARGE SCALE GENOMIC DNA]</scope>
    <source>
        <strain evidence="5 6">11-3813</strain>
    </source>
</reference>
<dbReference type="PRINTS" id="PR00906">
    <property type="entry name" value="SECA"/>
</dbReference>
<dbReference type="GO" id="GO:0043952">
    <property type="term" value="P:protein transport by the Sec complex"/>
    <property type="evidence" value="ECO:0007669"/>
    <property type="project" value="TreeGrafter"/>
</dbReference>
<proteinExistence type="predicted"/>
<gene>
    <name evidence="5" type="ORF">BZL30_9462</name>
</gene>